<dbReference type="Proteomes" id="UP000188268">
    <property type="component" value="Unassembled WGS sequence"/>
</dbReference>
<accession>A0A1R3IWR4</accession>
<sequence length="23" mass="2719">MDDRPHGRMFLSKTVTLIGKLFR</sequence>
<evidence type="ECO:0000313" key="2">
    <source>
        <dbReference type="Proteomes" id="UP000188268"/>
    </source>
</evidence>
<gene>
    <name evidence="1" type="ORF">CCACVL1_09316</name>
</gene>
<keyword evidence="2" id="KW-1185">Reference proteome</keyword>
<protein>
    <submittedName>
        <fullName evidence="1">Uncharacterized protein</fullName>
    </submittedName>
</protein>
<reference evidence="1 2" key="1">
    <citation type="submission" date="2013-09" db="EMBL/GenBank/DDBJ databases">
        <title>Corchorus capsularis genome sequencing.</title>
        <authorList>
            <person name="Alam M."/>
            <person name="Haque M.S."/>
            <person name="Islam M.S."/>
            <person name="Emdad E.M."/>
            <person name="Islam M.M."/>
            <person name="Ahmed B."/>
            <person name="Halim A."/>
            <person name="Hossen Q.M.M."/>
            <person name="Hossain M.Z."/>
            <person name="Ahmed R."/>
            <person name="Khan M.M."/>
            <person name="Islam R."/>
            <person name="Rashid M.M."/>
            <person name="Khan S.A."/>
            <person name="Rahman M.S."/>
            <person name="Alam M."/>
        </authorList>
    </citation>
    <scope>NUCLEOTIDE SEQUENCE [LARGE SCALE GENOMIC DNA]</scope>
    <source>
        <strain evidence="2">cv. CVL-1</strain>
        <tissue evidence="1">Whole seedling</tissue>
    </source>
</reference>
<evidence type="ECO:0000313" key="1">
    <source>
        <dbReference type="EMBL" id="OMO87016.1"/>
    </source>
</evidence>
<dbReference type="Gramene" id="OMO87016">
    <property type="protein sequence ID" value="OMO87016"/>
    <property type="gene ID" value="CCACVL1_09316"/>
</dbReference>
<dbReference type="EMBL" id="AWWV01009339">
    <property type="protein sequence ID" value="OMO87016.1"/>
    <property type="molecule type" value="Genomic_DNA"/>
</dbReference>
<proteinExistence type="predicted"/>
<name>A0A1R3IWR4_COCAP</name>
<comment type="caution">
    <text evidence="1">The sequence shown here is derived from an EMBL/GenBank/DDBJ whole genome shotgun (WGS) entry which is preliminary data.</text>
</comment>
<dbReference type="AlphaFoldDB" id="A0A1R3IWR4"/>
<organism evidence="1 2">
    <name type="scientific">Corchorus capsularis</name>
    <name type="common">Jute</name>
    <dbReference type="NCBI Taxonomy" id="210143"/>
    <lineage>
        <taxon>Eukaryota</taxon>
        <taxon>Viridiplantae</taxon>
        <taxon>Streptophyta</taxon>
        <taxon>Embryophyta</taxon>
        <taxon>Tracheophyta</taxon>
        <taxon>Spermatophyta</taxon>
        <taxon>Magnoliopsida</taxon>
        <taxon>eudicotyledons</taxon>
        <taxon>Gunneridae</taxon>
        <taxon>Pentapetalae</taxon>
        <taxon>rosids</taxon>
        <taxon>malvids</taxon>
        <taxon>Malvales</taxon>
        <taxon>Malvaceae</taxon>
        <taxon>Grewioideae</taxon>
        <taxon>Apeibeae</taxon>
        <taxon>Corchorus</taxon>
    </lineage>
</organism>